<evidence type="ECO:0000313" key="2">
    <source>
        <dbReference type="EMBL" id="PTM75001.1"/>
    </source>
</evidence>
<keyword evidence="3" id="KW-1185">Reference proteome</keyword>
<dbReference type="InterPro" id="IPR002545">
    <property type="entry name" value="CheW-lke_dom"/>
</dbReference>
<dbReference type="InterPro" id="IPR036061">
    <property type="entry name" value="CheW-like_dom_sf"/>
</dbReference>
<feature type="domain" description="CheW-like" evidence="1">
    <location>
        <begin position="12"/>
        <end position="156"/>
    </location>
</feature>
<comment type="caution">
    <text evidence="2">The sequence shown here is derived from an EMBL/GenBank/DDBJ whole genome shotgun (WGS) entry which is preliminary data.</text>
</comment>
<evidence type="ECO:0000313" key="3">
    <source>
        <dbReference type="Proteomes" id="UP000240800"/>
    </source>
</evidence>
<evidence type="ECO:0000259" key="1">
    <source>
        <dbReference type="PROSITE" id="PS50851"/>
    </source>
</evidence>
<protein>
    <submittedName>
        <fullName evidence="2">Purine-binding chemotaxis protein CheW</fullName>
    </submittedName>
</protein>
<dbReference type="PANTHER" id="PTHR22617:SF23">
    <property type="entry name" value="CHEMOTAXIS PROTEIN CHEW"/>
    <property type="match status" value="1"/>
</dbReference>
<organism evidence="2 3">
    <name type="scientific">Cereibacter johrii</name>
    <dbReference type="NCBI Taxonomy" id="445629"/>
    <lineage>
        <taxon>Bacteria</taxon>
        <taxon>Pseudomonadati</taxon>
        <taxon>Pseudomonadota</taxon>
        <taxon>Alphaproteobacteria</taxon>
        <taxon>Rhodobacterales</taxon>
        <taxon>Paracoccaceae</taxon>
        <taxon>Cereibacter</taxon>
    </lineage>
</organism>
<dbReference type="PANTHER" id="PTHR22617">
    <property type="entry name" value="CHEMOTAXIS SENSOR HISTIDINE KINASE-RELATED"/>
    <property type="match status" value="1"/>
</dbReference>
<dbReference type="Pfam" id="PF01584">
    <property type="entry name" value="CheW"/>
    <property type="match status" value="1"/>
</dbReference>
<dbReference type="EMBL" id="PZZW01000013">
    <property type="protein sequence ID" value="PTM75001.1"/>
    <property type="molecule type" value="Genomic_DNA"/>
</dbReference>
<dbReference type="Proteomes" id="UP000240800">
    <property type="component" value="Unassembled WGS sequence"/>
</dbReference>
<proteinExistence type="predicted"/>
<dbReference type="PROSITE" id="PS50851">
    <property type="entry name" value="CHEW"/>
    <property type="match status" value="1"/>
</dbReference>
<dbReference type="InterPro" id="IPR039315">
    <property type="entry name" value="CheW"/>
</dbReference>
<dbReference type="Gene3D" id="2.30.30.40">
    <property type="entry name" value="SH3 Domains"/>
    <property type="match status" value="1"/>
</dbReference>
<dbReference type="SUPFAM" id="SSF50341">
    <property type="entry name" value="CheW-like"/>
    <property type="match status" value="1"/>
</dbReference>
<sequence length="163" mass="17275">MSNIIDLKPAAMMTVVTMRLGRQMLAIPASALREILDPLPVTRVPTADRSVWGVINVRGAVVPLAELRFAFGIAEEPRTEASKMLVVEVDLAGEPLVVAVAADAVLEVSELDRAAMEPLPPKGSSWPQSFVQGVFRTKKGLLLLPHLSNIFAAQASAAGVAVA</sequence>
<gene>
    <name evidence="2" type="ORF">C8J29_11327</name>
</gene>
<dbReference type="SMART" id="SM00260">
    <property type="entry name" value="CheW"/>
    <property type="match status" value="1"/>
</dbReference>
<dbReference type="RefSeq" id="WP_069330256.1">
    <property type="nucleotide sequence ID" value="NZ_JAYFRT010000015.1"/>
</dbReference>
<accession>A0ABX5J1T1</accession>
<name>A0ABX5J1T1_9RHOB</name>
<reference evidence="2 3" key="1">
    <citation type="submission" date="2018-04" db="EMBL/GenBank/DDBJ databases">
        <title>Genomic Encyclopedia of Type Strains, Phase III (KMG-III): the genomes of soil and plant-associated and newly described type strains.</title>
        <authorList>
            <person name="Whitman W."/>
        </authorList>
    </citation>
    <scope>NUCLEOTIDE SEQUENCE [LARGE SCALE GENOMIC DNA]</scope>
    <source>
        <strain evidence="2 3">JA192</strain>
    </source>
</reference>
<dbReference type="Gene3D" id="2.40.50.180">
    <property type="entry name" value="CheA-289, Domain 4"/>
    <property type="match status" value="1"/>
</dbReference>